<evidence type="ECO:0000256" key="1">
    <source>
        <dbReference type="ARBA" id="ARBA00006484"/>
    </source>
</evidence>
<name>A0A8K0QX33_9PLEO</name>
<organism evidence="4 5">
    <name type="scientific">Paraphoma chrysanthemicola</name>
    <dbReference type="NCBI Taxonomy" id="798071"/>
    <lineage>
        <taxon>Eukaryota</taxon>
        <taxon>Fungi</taxon>
        <taxon>Dikarya</taxon>
        <taxon>Ascomycota</taxon>
        <taxon>Pezizomycotina</taxon>
        <taxon>Dothideomycetes</taxon>
        <taxon>Pleosporomycetidae</taxon>
        <taxon>Pleosporales</taxon>
        <taxon>Pleosporineae</taxon>
        <taxon>Phaeosphaeriaceae</taxon>
        <taxon>Paraphoma</taxon>
    </lineage>
</organism>
<evidence type="ECO:0000313" key="5">
    <source>
        <dbReference type="Proteomes" id="UP000813461"/>
    </source>
</evidence>
<dbReference type="PRINTS" id="PR00080">
    <property type="entry name" value="SDRFAMILY"/>
</dbReference>
<dbReference type="GO" id="GO:0016491">
    <property type="term" value="F:oxidoreductase activity"/>
    <property type="evidence" value="ECO:0007669"/>
    <property type="project" value="UniProtKB-KW"/>
</dbReference>
<dbReference type="InterPro" id="IPR036291">
    <property type="entry name" value="NAD(P)-bd_dom_sf"/>
</dbReference>
<accession>A0A8K0QX33</accession>
<protein>
    <submittedName>
        <fullName evidence="4">Uncharacterized protein</fullName>
    </submittedName>
</protein>
<proteinExistence type="inferred from homology"/>
<dbReference type="Gene3D" id="3.40.50.720">
    <property type="entry name" value="NAD(P)-binding Rossmann-like Domain"/>
    <property type="match status" value="1"/>
</dbReference>
<dbReference type="CDD" id="cd05233">
    <property type="entry name" value="SDR_c"/>
    <property type="match status" value="1"/>
</dbReference>
<dbReference type="PANTHER" id="PTHR24321:SF12">
    <property type="entry name" value="SHORT-CHAIN DEHYDROGENASE_REDUCTASE FAMILY, PUTATIVE (AFU_ORTHOLOGUE AFUA_5G14340)-RELATED"/>
    <property type="match status" value="1"/>
</dbReference>
<comment type="caution">
    <text evidence="4">The sequence shown here is derived from an EMBL/GenBank/DDBJ whole genome shotgun (WGS) entry which is preliminary data.</text>
</comment>
<reference evidence="4" key="1">
    <citation type="journal article" date="2021" name="Nat. Commun.">
        <title>Genetic determinants of endophytism in the Arabidopsis root mycobiome.</title>
        <authorList>
            <person name="Mesny F."/>
            <person name="Miyauchi S."/>
            <person name="Thiergart T."/>
            <person name="Pickel B."/>
            <person name="Atanasova L."/>
            <person name="Karlsson M."/>
            <person name="Huettel B."/>
            <person name="Barry K.W."/>
            <person name="Haridas S."/>
            <person name="Chen C."/>
            <person name="Bauer D."/>
            <person name="Andreopoulos W."/>
            <person name="Pangilinan J."/>
            <person name="LaButti K."/>
            <person name="Riley R."/>
            <person name="Lipzen A."/>
            <person name="Clum A."/>
            <person name="Drula E."/>
            <person name="Henrissat B."/>
            <person name="Kohler A."/>
            <person name="Grigoriev I.V."/>
            <person name="Martin F.M."/>
            <person name="Hacquard S."/>
        </authorList>
    </citation>
    <scope>NUCLEOTIDE SEQUENCE</scope>
    <source>
        <strain evidence="4">MPI-SDFR-AT-0120</strain>
    </source>
</reference>
<keyword evidence="2" id="KW-0521">NADP</keyword>
<dbReference type="PRINTS" id="PR00081">
    <property type="entry name" value="GDHRDH"/>
</dbReference>
<dbReference type="EMBL" id="JAGMVJ010000020">
    <property type="protein sequence ID" value="KAH7075031.1"/>
    <property type="molecule type" value="Genomic_DNA"/>
</dbReference>
<dbReference type="InterPro" id="IPR020904">
    <property type="entry name" value="Sc_DH/Rdtase_CS"/>
</dbReference>
<dbReference type="Pfam" id="PF13561">
    <property type="entry name" value="adh_short_C2"/>
    <property type="match status" value="1"/>
</dbReference>
<evidence type="ECO:0000256" key="2">
    <source>
        <dbReference type="ARBA" id="ARBA00022857"/>
    </source>
</evidence>
<dbReference type="Proteomes" id="UP000813461">
    <property type="component" value="Unassembled WGS sequence"/>
</dbReference>
<dbReference type="OrthoDB" id="5840532at2759"/>
<keyword evidence="5" id="KW-1185">Reference proteome</keyword>
<keyword evidence="3" id="KW-0560">Oxidoreductase</keyword>
<gene>
    <name evidence="4" type="ORF">FB567DRAFT_610539</name>
</gene>
<dbReference type="FunFam" id="3.40.50.720:FF:000084">
    <property type="entry name" value="Short-chain dehydrogenase reductase"/>
    <property type="match status" value="1"/>
</dbReference>
<dbReference type="PANTHER" id="PTHR24321">
    <property type="entry name" value="DEHYDROGENASES, SHORT CHAIN"/>
    <property type="match status" value="1"/>
</dbReference>
<dbReference type="InterPro" id="IPR002347">
    <property type="entry name" value="SDR_fam"/>
</dbReference>
<dbReference type="AlphaFoldDB" id="A0A8K0QX33"/>
<sequence>MTYELDGVAIVTGAGGGLGRQCVLAFAAEGCSAVAGFDISAETLTETEAALKTEYPHVDFLPVTTDLSKESDIEAAFKQTVDRYGRIDYLVNNAGAGIGLKRADEFTTADYDLSHTINSKAVFLCQKYALRQMMRQEKKALKSVRTSTLRGDRRGAIVHVASAIGLVGMKHHSAYCAGKAAAIALAKCAGIDFAKEGIRVNAVCPGWIDTPMVPLEAREALKPNINIAAMERMADPAEIADAVVFLCSDRASFITGQAIPVDGGYTTV</sequence>
<dbReference type="PROSITE" id="PS00061">
    <property type="entry name" value="ADH_SHORT"/>
    <property type="match status" value="1"/>
</dbReference>
<comment type="similarity">
    <text evidence="1">Belongs to the short-chain dehydrogenases/reductases (SDR) family.</text>
</comment>
<evidence type="ECO:0000256" key="3">
    <source>
        <dbReference type="ARBA" id="ARBA00023002"/>
    </source>
</evidence>
<dbReference type="SUPFAM" id="SSF51735">
    <property type="entry name" value="NAD(P)-binding Rossmann-fold domains"/>
    <property type="match status" value="1"/>
</dbReference>
<evidence type="ECO:0000313" key="4">
    <source>
        <dbReference type="EMBL" id="KAH7075031.1"/>
    </source>
</evidence>